<dbReference type="GO" id="GO:0006189">
    <property type="term" value="P:'de novo' IMP biosynthetic process"/>
    <property type="evidence" value="ECO:0007669"/>
    <property type="project" value="UniProtKB-UniPathway"/>
</dbReference>
<dbReference type="SMART" id="SM00798">
    <property type="entry name" value="AICARFT_IMPCHas"/>
    <property type="match status" value="1"/>
</dbReference>
<keyword evidence="7" id="KW-0658">Purine biosynthesis</keyword>
<dbReference type="PANTHER" id="PTHR11692">
    <property type="entry name" value="BIFUNCTIONAL PURINE BIOSYNTHESIS PROTEIN PURH"/>
    <property type="match status" value="1"/>
</dbReference>
<dbReference type="OrthoDB" id="6017153at2759"/>
<dbReference type="Gene3D" id="1.10.287.440">
    <property type="match status" value="1"/>
</dbReference>
<dbReference type="NCBIfam" id="NF005492">
    <property type="entry name" value="PRK07106.1"/>
    <property type="match status" value="1"/>
</dbReference>
<feature type="domain" description="MGS-like" evidence="13">
    <location>
        <begin position="1"/>
        <end position="148"/>
    </location>
</feature>
<keyword evidence="6" id="KW-0808">Transferase</keyword>
<dbReference type="SMART" id="SM00851">
    <property type="entry name" value="MGS"/>
    <property type="match status" value="1"/>
</dbReference>
<keyword evidence="8" id="KW-0378">Hydrolase</keyword>
<dbReference type="GO" id="GO:0004643">
    <property type="term" value="F:phosphoribosylaminoimidazolecarboxamide formyltransferase activity"/>
    <property type="evidence" value="ECO:0007669"/>
    <property type="project" value="UniProtKB-EC"/>
</dbReference>
<gene>
    <name evidence="14" type="ORF">FA14DRAFT_159723</name>
</gene>
<dbReference type="InterPro" id="IPR024050">
    <property type="entry name" value="AICAR_Tfase_insert_dom_sf"/>
</dbReference>
<dbReference type="GO" id="GO:0005829">
    <property type="term" value="C:cytosol"/>
    <property type="evidence" value="ECO:0007669"/>
    <property type="project" value="UniProtKB-SubCell"/>
</dbReference>
<evidence type="ECO:0000256" key="8">
    <source>
        <dbReference type="ARBA" id="ARBA00022801"/>
    </source>
</evidence>
<comment type="similarity">
    <text evidence="4">Belongs to the PurH family.</text>
</comment>
<dbReference type="FunFam" id="3.40.50.1380:FF:000003">
    <property type="entry name" value="Bifunctional purine biosynthesis protein"/>
    <property type="match status" value="1"/>
</dbReference>
<dbReference type="UniPathway" id="UPA00074">
    <property type="reaction ID" value="UER00133"/>
</dbReference>
<evidence type="ECO:0000256" key="4">
    <source>
        <dbReference type="ARBA" id="ARBA00007667"/>
    </source>
</evidence>
<dbReference type="FunFam" id="3.40.140.20:FF:000003">
    <property type="entry name" value="Bifunctional purine biosynthesis protein"/>
    <property type="match status" value="1"/>
</dbReference>
<dbReference type="PROSITE" id="PS51855">
    <property type="entry name" value="MGS"/>
    <property type="match status" value="1"/>
</dbReference>
<keyword evidence="15" id="KW-1185">Reference proteome</keyword>
<evidence type="ECO:0000256" key="11">
    <source>
        <dbReference type="ARBA" id="ARBA00050687"/>
    </source>
</evidence>
<evidence type="ECO:0000256" key="2">
    <source>
        <dbReference type="ARBA" id="ARBA00004844"/>
    </source>
</evidence>
<keyword evidence="9" id="KW-0511">Multifunctional enzyme</keyword>
<dbReference type="CDD" id="cd01421">
    <property type="entry name" value="IMPCH"/>
    <property type="match status" value="1"/>
</dbReference>
<dbReference type="InterPro" id="IPR002695">
    <property type="entry name" value="PurH-like"/>
</dbReference>
<dbReference type="InterPro" id="IPR016193">
    <property type="entry name" value="Cytidine_deaminase-like"/>
</dbReference>
<dbReference type="PIRSF" id="PIRSF000414">
    <property type="entry name" value="AICARFT_IMPCHas"/>
    <property type="match status" value="1"/>
</dbReference>
<evidence type="ECO:0000256" key="12">
    <source>
        <dbReference type="ARBA" id="ARBA00054363"/>
    </source>
</evidence>
<evidence type="ECO:0000256" key="3">
    <source>
        <dbReference type="ARBA" id="ARBA00004954"/>
    </source>
</evidence>
<dbReference type="Gene3D" id="3.40.50.1380">
    <property type="entry name" value="Methylglyoxal synthase-like domain"/>
    <property type="match status" value="1"/>
</dbReference>
<dbReference type="SUPFAM" id="SSF52335">
    <property type="entry name" value="Methylglyoxal synthase-like"/>
    <property type="match status" value="1"/>
</dbReference>
<reference evidence="14 15" key="1">
    <citation type="journal article" date="2018" name="Mol. Biol. Evol.">
        <title>Broad Genomic Sampling Reveals a Smut Pathogenic Ancestry of the Fungal Clade Ustilaginomycotina.</title>
        <authorList>
            <person name="Kijpornyongpan T."/>
            <person name="Mondo S.J."/>
            <person name="Barry K."/>
            <person name="Sandor L."/>
            <person name="Lee J."/>
            <person name="Lipzen A."/>
            <person name="Pangilinan J."/>
            <person name="LaButti K."/>
            <person name="Hainaut M."/>
            <person name="Henrissat B."/>
            <person name="Grigoriev I.V."/>
            <person name="Spatafora J.W."/>
            <person name="Aime M.C."/>
        </authorList>
    </citation>
    <scope>NUCLEOTIDE SEQUENCE [LARGE SCALE GENOMIC DNA]</scope>
    <source>
        <strain evidence="14 15">MCA 3882</strain>
    </source>
</reference>
<evidence type="ECO:0000256" key="10">
    <source>
        <dbReference type="ARBA" id="ARBA00050488"/>
    </source>
</evidence>
<comment type="pathway">
    <text evidence="2">Purine metabolism; IMP biosynthesis via de novo pathway; IMP from 5-formamido-1-(5-phospho-D-ribosyl)imidazole-4-carboxamide: step 1/1.</text>
</comment>
<comment type="subcellular location">
    <subcellularLocation>
        <location evidence="1">Cytoplasm</location>
        <location evidence="1">Cytosol</location>
    </subcellularLocation>
</comment>
<comment type="catalytic activity">
    <reaction evidence="11">
        <text>IMP + H2O = 5-formamido-1-(5-phospho-D-ribosyl)imidazole-4-carboxamide</text>
        <dbReference type="Rhea" id="RHEA:18445"/>
        <dbReference type="ChEBI" id="CHEBI:15377"/>
        <dbReference type="ChEBI" id="CHEBI:58053"/>
        <dbReference type="ChEBI" id="CHEBI:58467"/>
        <dbReference type="EC" id="3.5.4.10"/>
    </reaction>
</comment>
<dbReference type="Proteomes" id="UP000245771">
    <property type="component" value="Unassembled WGS sequence"/>
</dbReference>
<dbReference type="Gene3D" id="3.40.140.20">
    <property type="match status" value="2"/>
</dbReference>
<dbReference type="RefSeq" id="XP_025358195.1">
    <property type="nucleotide sequence ID" value="XM_025498349.1"/>
</dbReference>
<sequence length="604" mass="65995">MTSAPVALLSVYDKTGLIELAKDLHSRNVRLLGSGGTAKAIRQANIPIEDVSDVTKAPEMLGGRVKTLHPAVHGGILAQTDKESDVKDLQDQQIAAIDIVVCNLYPFEDTIAKEPSPTIAQAVEEVDIGGVTLLRAAAKNHKRVWVLTDPKDYAKFGQTYGKGGEQEEASKKLFALKAFEHTAHYDDAISDYFRKQYASVNANTGLTQQMTLRYGANPHQKPAQAFVTEGELPVKVLGGSPGYINFLDGLNAYALVKELAEATGLPAAASFKHVSPAGAAIGVPLTDVEARAFFVDDLDPAQMTPLATAYARARGADRMCSFGDFIALSHKCDYQTARIIGREVSDGVIAPDYEPEALEVLKKKKNGGYCVLKMDSDYVPPLVETRQVYGISLQQRRNDLKIEPSLFQNIITENKEVTKQASLDMLVATLALKYTQSNSVCYALNGQVIGLGAGQQSRIHCTRLAGSKADNWWLRQHPRVLSLPFKKGTKRPEKSNAIDLFVEGTLEGAALKDTQERKDWEASFEQVPAPLSAEERAEHRAALKGVVCSSDAFFPFGDNVEEANRHGVTYLVAPGGSVRDEDCLKVANNHKMVFVRTTMRLFHH</sequence>
<dbReference type="GeneID" id="37020130"/>
<proteinExistence type="inferred from homology"/>
<dbReference type="SUPFAM" id="SSF53927">
    <property type="entry name" value="Cytidine deaminase-like"/>
    <property type="match status" value="1"/>
</dbReference>
<dbReference type="InParanoid" id="A0A316VNA2"/>
<dbReference type="FunFam" id="1.10.287.440:FF:000001">
    <property type="entry name" value="Bifunctional purine biosynthesis protein PURH"/>
    <property type="match status" value="1"/>
</dbReference>
<evidence type="ECO:0000256" key="5">
    <source>
        <dbReference type="ARBA" id="ARBA00022490"/>
    </source>
</evidence>
<organism evidence="14 15">
    <name type="scientific">Meira miltonrushii</name>
    <dbReference type="NCBI Taxonomy" id="1280837"/>
    <lineage>
        <taxon>Eukaryota</taxon>
        <taxon>Fungi</taxon>
        <taxon>Dikarya</taxon>
        <taxon>Basidiomycota</taxon>
        <taxon>Ustilaginomycotina</taxon>
        <taxon>Exobasidiomycetes</taxon>
        <taxon>Exobasidiales</taxon>
        <taxon>Brachybasidiaceae</taxon>
        <taxon>Meira</taxon>
    </lineage>
</organism>
<evidence type="ECO:0000259" key="13">
    <source>
        <dbReference type="PROSITE" id="PS51855"/>
    </source>
</evidence>
<keyword evidence="5" id="KW-0963">Cytoplasm</keyword>
<dbReference type="STRING" id="1280837.A0A316VNA2"/>
<comment type="function">
    <text evidence="12">Bifunctional enzyme that catalyzes the last two steps of purine biosynthesis. Acts as a transformylase that incorporates a formyl group to the AMP analog AICAR (5-amino-1-(5-phospho-beta-D-ribosyl)imidazole-4-carboxamide) to produce the intermediate formyl-AICAR (FAICAR). Also catalyzes the cyclization of FAICAR to IMP.</text>
</comment>
<dbReference type="NCBIfam" id="TIGR00355">
    <property type="entry name" value="purH"/>
    <property type="match status" value="1"/>
</dbReference>
<evidence type="ECO:0000256" key="7">
    <source>
        <dbReference type="ARBA" id="ARBA00022755"/>
    </source>
</evidence>
<dbReference type="HAMAP" id="MF_00139">
    <property type="entry name" value="PurH"/>
    <property type="match status" value="1"/>
</dbReference>
<dbReference type="PANTHER" id="PTHR11692:SF0">
    <property type="entry name" value="BIFUNCTIONAL PURINE BIOSYNTHESIS PROTEIN ATIC"/>
    <property type="match status" value="1"/>
</dbReference>
<dbReference type="InterPro" id="IPR036914">
    <property type="entry name" value="MGS-like_dom_sf"/>
</dbReference>
<evidence type="ECO:0000256" key="6">
    <source>
        <dbReference type="ARBA" id="ARBA00022679"/>
    </source>
</evidence>
<dbReference type="AlphaFoldDB" id="A0A316VNA2"/>
<protein>
    <submittedName>
        <fullName evidence="14">AICARFT/IMPCHase bienzyme</fullName>
    </submittedName>
</protein>
<dbReference type="EMBL" id="KZ819602">
    <property type="protein sequence ID" value="PWN37893.1"/>
    <property type="molecule type" value="Genomic_DNA"/>
</dbReference>
<dbReference type="InterPro" id="IPR024051">
    <property type="entry name" value="AICAR_Tfase_dup_dom_sf"/>
</dbReference>
<dbReference type="Pfam" id="PF02142">
    <property type="entry name" value="MGS"/>
    <property type="match status" value="1"/>
</dbReference>
<dbReference type="FunCoup" id="A0A316VNA2">
    <property type="interactions" value="633"/>
</dbReference>
<evidence type="ECO:0000256" key="9">
    <source>
        <dbReference type="ARBA" id="ARBA00023268"/>
    </source>
</evidence>
<evidence type="ECO:0000313" key="14">
    <source>
        <dbReference type="EMBL" id="PWN37893.1"/>
    </source>
</evidence>
<name>A0A316VNA2_9BASI</name>
<dbReference type="Pfam" id="PF01808">
    <property type="entry name" value="AICARFT_IMPCHas"/>
    <property type="match status" value="1"/>
</dbReference>
<accession>A0A316VNA2</accession>
<comment type="catalytic activity">
    <reaction evidence="10">
        <text>(6R)-10-formyltetrahydrofolate + 5-amino-1-(5-phospho-beta-D-ribosyl)imidazole-4-carboxamide = 5-formamido-1-(5-phospho-D-ribosyl)imidazole-4-carboxamide + (6S)-5,6,7,8-tetrahydrofolate</text>
        <dbReference type="Rhea" id="RHEA:22192"/>
        <dbReference type="ChEBI" id="CHEBI:57453"/>
        <dbReference type="ChEBI" id="CHEBI:58467"/>
        <dbReference type="ChEBI" id="CHEBI:58475"/>
        <dbReference type="ChEBI" id="CHEBI:195366"/>
        <dbReference type="EC" id="2.1.2.3"/>
    </reaction>
</comment>
<evidence type="ECO:0000256" key="1">
    <source>
        <dbReference type="ARBA" id="ARBA00004514"/>
    </source>
</evidence>
<dbReference type="InterPro" id="IPR011607">
    <property type="entry name" value="MGS-like_dom"/>
</dbReference>
<evidence type="ECO:0000313" key="15">
    <source>
        <dbReference type="Proteomes" id="UP000245771"/>
    </source>
</evidence>
<dbReference type="GO" id="GO:0003937">
    <property type="term" value="F:IMP cyclohydrolase activity"/>
    <property type="evidence" value="ECO:0007669"/>
    <property type="project" value="UniProtKB-EC"/>
</dbReference>
<comment type="pathway">
    <text evidence="3">Purine metabolism; IMP biosynthesis via de novo pathway; 5-formamido-1-(5-phospho-D-ribosyl)imidazole-4-carboxamide from 5-amino-1-(5-phospho-D-ribosyl)imidazole-4-carboxamide (10-formyl THF route): step 1/1.</text>
</comment>